<evidence type="ECO:0000259" key="2">
    <source>
        <dbReference type="PROSITE" id="PS00624"/>
    </source>
</evidence>
<dbReference type="InterPro" id="IPR012132">
    <property type="entry name" value="GMC_OxRdtase"/>
</dbReference>
<sequence length="783" mass="88914">MSWIPPNLAILCSPHSTVSTCQPPTFMFLTLVAHLFGRSKDDRLYYHPSRHVEESTPLLLFSYSGDNFKNSPKDETYSYQFPTSDNIEIGIPTKFFSEIRDSMSRCNCKVSRRDEDESRVVQARKGRSTVNFEGIYDFSPRTRPISALAAVHDGFEQERLFDQPQWTYHFTNSHPRLFPFEDQLNNQNHNPRGLQRIFVDGERQSPRGQGTNSPENEYDFIIVGAGSAGCVLANRLSEIKHWKILLLEAGIEEPEVAEIPAFASMLQASNIDWMYRTQPEKYSCRSRRGGGCPWARGKVMGGSSTINYMIYIRGNPIDYDEWAEEGNDGWSYEEVLPYFLKSENNMDSKIMRENPHYHNEGGYQPVEQFPYIDVNTKILLDAWQELGHEPVDANANSQLGVMRLQTTSARGTRQSTNNAFVRPVRHARKNLIVKTRAHVTKLLTDIRTEHVTGVEYASNNNAVTTFNVAFAKKEVIVSAGSINTPKVLMLSGIGPRDELDRHGIRVIRDLPVGRNLQDHVTMDGLVIALNFTSTIKDTNYLKEEDIFQYERTKGGPLSATGPLSCGVFLQTIFQRIPGVPDVQYAFDASNQEDFLKDPGEYRETAVEPLSYYDAINVRPILLSPRSRGFVLLNDSDPLWGPPSIYPGYFTSYPDLNVLAEGVQTALELFHTESFRRNGFRLMDEPLPACRQFEFGETDYWKCVMIEYTATIYHPVGTCKMGPKWDPEAVVDERLKLYGVGGLRVVDASIMPRIIRGNTNAPTIMIAEKAADMIKEEWLYGERD</sequence>
<dbReference type="InterPro" id="IPR036188">
    <property type="entry name" value="FAD/NAD-bd_sf"/>
</dbReference>
<dbReference type="PANTHER" id="PTHR11552">
    <property type="entry name" value="GLUCOSE-METHANOL-CHOLINE GMC OXIDOREDUCTASE"/>
    <property type="match status" value="1"/>
</dbReference>
<evidence type="ECO:0000313" key="3">
    <source>
        <dbReference type="EMBL" id="KOX67668.1"/>
    </source>
</evidence>
<reference evidence="3 4" key="1">
    <citation type="submission" date="2015-07" db="EMBL/GenBank/DDBJ databases">
        <title>The genome of Melipona quadrifasciata.</title>
        <authorList>
            <person name="Pan H."/>
            <person name="Kapheim K."/>
        </authorList>
    </citation>
    <scope>NUCLEOTIDE SEQUENCE [LARGE SCALE GENOMIC DNA]</scope>
    <source>
        <strain evidence="3">0111107301</strain>
        <tissue evidence="3">Whole body</tissue>
    </source>
</reference>
<gene>
    <name evidence="3" type="ORF">WN51_08785</name>
</gene>
<dbReference type="STRING" id="166423.A0A0N0BBJ4"/>
<dbReference type="GO" id="GO:0050660">
    <property type="term" value="F:flavin adenine dinucleotide binding"/>
    <property type="evidence" value="ECO:0007669"/>
    <property type="project" value="InterPro"/>
</dbReference>
<dbReference type="Pfam" id="PF00732">
    <property type="entry name" value="GMC_oxred_N"/>
    <property type="match status" value="1"/>
</dbReference>
<dbReference type="PANTHER" id="PTHR11552:SF154">
    <property type="entry name" value="FI04917P"/>
    <property type="match status" value="1"/>
</dbReference>
<dbReference type="InterPro" id="IPR000172">
    <property type="entry name" value="GMC_OxRdtase_N"/>
</dbReference>
<dbReference type="SUPFAM" id="SSF54373">
    <property type="entry name" value="FAD-linked reductases, C-terminal domain"/>
    <property type="match status" value="1"/>
</dbReference>
<dbReference type="Gene3D" id="3.50.50.60">
    <property type="entry name" value="FAD/NAD(P)-binding domain"/>
    <property type="match status" value="1"/>
</dbReference>
<organism evidence="3 4">
    <name type="scientific">Melipona quadrifasciata</name>
    <dbReference type="NCBI Taxonomy" id="166423"/>
    <lineage>
        <taxon>Eukaryota</taxon>
        <taxon>Metazoa</taxon>
        <taxon>Ecdysozoa</taxon>
        <taxon>Arthropoda</taxon>
        <taxon>Hexapoda</taxon>
        <taxon>Insecta</taxon>
        <taxon>Pterygota</taxon>
        <taxon>Neoptera</taxon>
        <taxon>Endopterygota</taxon>
        <taxon>Hymenoptera</taxon>
        <taxon>Apocrita</taxon>
        <taxon>Aculeata</taxon>
        <taxon>Apoidea</taxon>
        <taxon>Anthophila</taxon>
        <taxon>Apidae</taxon>
        <taxon>Melipona</taxon>
    </lineage>
</organism>
<evidence type="ECO:0000256" key="1">
    <source>
        <dbReference type="ARBA" id="ARBA00010790"/>
    </source>
</evidence>
<evidence type="ECO:0000313" key="4">
    <source>
        <dbReference type="Proteomes" id="UP000053105"/>
    </source>
</evidence>
<dbReference type="EMBL" id="KQ435991">
    <property type="protein sequence ID" value="KOX67668.1"/>
    <property type="molecule type" value="Genomic_DNA"/>
</dbReference>
<protein>
    <submittedName>
        <fullName evidence="3">Glucose dehydrogenase [acceptor]</fullName>
    </submittedName>
</protein>
<dbReference type="AlphaFoldDB" id="A0A0N0BBJ4"/>
<accession>A0A0N0BBJ4</accession>
<dbReference type="OrthoDB" id="269227at2759"/>
<dbReference type="Gene3D" id="3.30.560.10">
    <property type="entry name" value="Glucose Oxidase, domain 3"/>
    <property type="match status" value="1"/>
</dbReference>
<dbReference type="Proteomes" id="UP000053105">
    <property type="component" value="Unassembled WGS sequence"/>
</dbReference>
<feature type="domain" description="Glucose-methanol-choline oxidoreductase N-terminal" evidence="2">
    <location>
        <begin position="480"/>
        <end position="494"/>
    </location>
</feature>
<dbReference type="Pfam" id="PF05199">
    <property type="entry name" value="GMC_oxred_C"/>
    <property type="match status" value="1"/>
</dbReference>
<dbReference type="PROSITE" id="PS00624">
    <property type="entry name" value="GMC_OXRED_2"/>
    <property type="match status" value="1"/>
</dbReference>
<comment type="similarity">
    <text evidence="1">Belongs to the GMC oxidoreductase family.</text>
</comment>
<name>A0A0N0BBJ4_9HYME</name>
<dbReference type="SUPFAM" id="SSF51905">
    <property type="entry name" value="FAD/NAD(P)-binding domain"/>
    <property type="match status" value="1"/>
</dbReference>
<keyword evidence="4" id="KW-1185">Reference proteome</keyword>
<dbReference type="InterPro" id="IPR007867">
    <property type="entry name" value="GMC_OxRtase_C"/>
</dbReference>
<dbReference type="GO" id="GO:0016614">
    <property type="term" value="F:oxidoreductase activity, acting on CH-OH group of donors"/>
    <property type="evidence" value="ECO:0007669"/>
    <property type="project" value="InterPro"/>
</dbReference>
<proteinExistence type="inferred from homology"/>